<name>A0A6C0CPH5_9ZZZZ</name>
<organism evidence="1">
    <name type="scientific">viral metagenome</name>
    <dbReference type="NCBI Taxonomy" id="1070528"/>
    <lineage>
        <taxon>unclassified sequences</taxon>
        <taxon>metagenomes</taxon>
        <taxon>organismal metagenomes</taxon>
    </lineage>
</organism>
<reference evidence="1" key="1">
    <citation type="journal article" date="2020" name="Nature">
        <title>Giant virus diversity and host interactions through global metagenomics.</title>
        <authorList>
            <person name="Schulz F."/>
            <person name="Roux S."/>
            <person name="Paez-Espino D."/>
            <person name="Jungbluth S."/>
            <person name="Walsh D.A."/>
            <person name="Denef V.J."/>
            <person name="McMahon K.D."/>
            <person name="Konstantinidis K.T."/>
            <person name="Eloe-Fadrosh E.A."/>
            <person name="Kyrpides N.C."/>
            <person name="Woyke T."/>
        </authorList>
    </citation>
    <scope>NUCLEOTIDE SEQUENCE</scope>
    <source>
        <strain evidence="1">GVMAG-M-3300021425-30</strain>
    </source>
</reference>
<protein>
    <submittedName>
        <fullName evidence="1">Uncharacterized protein</fullName>
    </submittedName>
</protein>
<accession>A0A6C0CPH5</accession>
<proteinExistence type="predicted"/>
<dbReference type="AlphaFoldDB" id="A0A6C0CPH5"/>
<evidence type="ECO:0000313" key="1">
    <source>
        <dbReference type="EMBL" id="QHT06391.1"/>
    </source>
</evidence>
<sequence length="79" mass="8667">MNNADHIIVNGKQVIILKHQTDKSFSFMAQHAKIGGATLPSGFKVPDGDWTIIGNCLVENYTNNEDFSVYLSISEGVPE</sequence>
<dbReference type="EMBL" id="MN739468">
    <property type="protein sequence ID" value="QHT06391.1"/>
    <property type="molecule type" value="Genomic_DNA"/>
</dbReference>